<dbReference type="InterPro" id="IPR025605">
    <property type="entry name" value="OST-HTH/LOTUS_dom"/>
</dbReference>
<evidence type="ECO:0000256" key="6">
    <source>
        <dbReference type="SAM" id="MobiDB-lite"/>
    </source>
</evidence>
<evidence type="ECO:0000256" key="1">
    <source>
        <dbReference type="ARBA" id="ARBA00004496"/>
    </source>
</evidence>
<protein>
    <recommendedName>
        <fullName evidence="7">HTH OST-type domain-containing protein</fullName>
    </recommendedName>
</protein>
<evidence type="ECO:0000256" key="4">
    <source>
        <dbReference type="ARBA" id="ARBA00022737"/>
    </source>
</evidence>
<evidence type="ECO:0000256" key="5">
    <source>
        <dbReference type="ARBA" id="ARBA00022927"/>
    </source>
</evidence>
<keyword evidence="5" id="KW-0653">Protein transport</keyword>
<keyword evidence="3" id="KW-0963">Cytoplasm</keyword>
<feature type="compositionally biased region" description="Basic residues" evidence="6">
    <location>
        <begin position="459"/>
        <end position="469"/>
    </location>
</feature>
<dbReference type="Pfam" id="PF12872">
    <property type="entry name" value="OST-HTH"/>
    <property type="match status" value="2"/>
</dbReference>
<dbReference type="InterPro" id="IPR041966">
    <property type="entry name" value="LOTUS-like"/>
</dbReference>
<proteinExistence type="predicted"/>
<dbReference type="PROSITE" id="PS51644">
    <property type="entry name" value="HTH_OST"/>
    <property type="match status" value="1"/>
</dbReference>
<dbReference type="OrthoDB" id="543373at2759"/>
<name>A0A2U1KRF7_ARTAN</name>
<dbReference type="Gene3D" id="1.25.10.10">
    <property type="entry name" value="Leucine-rich Repeat Variant"/>
    <property type="match status" value="2"/>
</dbReference>
<evidence type="ECO:0000259" key="7">
    <source>
        <dbReference type="PROSITE" id="PS51644"/>
    </source>
</evidence>
<dbReference type="AlphaFoldDB" id="A0A2U1KRF7"/>
<dbReference type="EMBL" id="PKPP01014730">
    <property type="protein sequence ID" value="PWA39339.1"/>
    <property type="molecule type" value="Genomic_DNA"/>
</dbReference>
<keyword evidence="4" id="KW-0677">Repeat</keyword>
<dbReference type="InterPro" id="IPR016024">
    <property type="entry name" value="ARM-type_fold"/>
</dbReference>
<dbReference type="Gene3D" id="3.30.420.610">
    <property type="entry name" value="LOTUS domain-like"/>
    <property type="match status" value="2"/>
</dbReference>
<comment type="caution">
    <text evidence="8">The sequence shown here is derived from an EMBL/GenBank/DDBJ whole genome shotgun (WGS) entry which is preliminary data.</text>
</comment>
<accession>A0A2U1KRF7</accession>
<evidence type="ECO:0000313" key="9">
    <source>
        <dbReference type="Proteomes" id="UP000245207"/>
    </source>
</evidence>
<feature type="region of interest" description="Disordered" evidence="6">
    <location>
        <begin position="449"/>
        <end position="469"/>
    </location>
</feature>
<dbReference type="GO" id="GO:0005737">
    <property type="term" value="C:cytoplasm"/>
    <property type="evidence" value="ECO:0007669"/>
    <property type="project" value="UniProtKB-SubCell"/>
</dbReference>
<evidence type="ECO:0000313" key="8">
    <source>
        <dbReference type="EMBL" id="PWA39339.1"/>
    </source>
</evidence>
<dbReference type="GO" id="GO:0006606">
    <property type="term" value="P:protein import into nucleus"/>
    <property type="evidence" value="ECO:0007669"/>
    <property type="project" value="InterPro"/>
</dbReference>
<evidence type="ECO:0000256" key="2">
    <source>
        <dbReference type="ARBA" id="ARBA00022448"/>
    </source>
</evidence>
<dbReference type="InterPro" id="IPR040122">
    <property type="entry name" value="Importin_beta"/>
</dbReference>
<evidence type="ECO:0000256" key="3">
    <source>
        <dbReference type="ARBA" id="ARBA00022490"/>
    </source>
</evidence>
<dbReference type="InterPro" id="IPR011989">
    <property type="entry name" value="ARM-like"/>
</dbReference>
<sequence length="469" mass="54353">MEERRSLESELLVAESEMSHTAIEYLTYWASHNYSDQDPPHFYTNRIFAVLMRTLLDIQHEHDFDFDFDEEDSNFRFGKECLLRLAKALGGDIMLPIASHHFSRALNRDSQQVVTMVLNSFHHPHPRVRWAAITAIARLSIELYSHFQLQYYTRVLPALASAMGDPRLQAHAASALINFNKNCTPDMLTPYLDEIVSALCLLLQSGNNKFWVQEVALTALASVADNSTQEQFQKYYDQVMPYLKAILLVSKDEKASCMLRVKAKRCIGHFVGKDKFRDDPKPVNSSFYDANSVYHELLVVLGYYWNGLSVSDLPLSYSTHFDRSLDYKSLGVTSIEELLVKMGDRVHWREHRESKVKYVMSASVVEVRRRLYLKPDVQTLLNSHHGEIKFGIFEDVYWDQFKRIFHYGFYGLTDLDHLCEALKDILEVELDRSGEKVIKAVKRYNLRKRKRQLSEPGPRPKKIAPSKCK</sequence>
<reference evidence="8 9" key="1">
    <citation type="journal article" date="2018" name="Mol. Plant">
        <title>The genome of Artemisia annua provides insight into the evolution of Asteraceae family and artemisinin biosynthesis.</title>
        <authorList>
            <person name="Shen Q."/>
            <person name="Zhang L."/>
            <person name="Liao Z."/>
            <person name="Wang S."/>
            <person name="Yan T."/>
            <person name="Shi P."/>
            <person name="Liu M."/>
            <person name="Fu X."/>
            <person name="Pan Q."/>
            <person name="Wang Y."/>
            <person name="Lv Z."/>
            <person name="Lu X."/>
            <person name="Zhang F."/>
            <person name="Jiang W."/>
            <person name="Ma Y."/>
            <person name="Chen M."/>
            <person name="Hao X."/>
            <person name="Li L."/>
            <person name="Tang Y."/>
            <person name="Lv G."/>
            <person name="Zhou Y."/>
            <person name="Sun X."/>
            <person name="Brodelius P.E."/>
            <person name="Rose J.K.C."/>
            <person name="Tang K."/>
        </authorList>
    </citation>
    <scope>NUCLEOTIDE SEQUENCE [LARGE SCALE GENOMIC DNA]</scope>
    <source>
        <strain evidence="9">cv. Huhao1</strain>
        <tissue evidence="8">Leaf</tissue>
    </source>
</reference>
<comment type="subcellular location">
    <subcellularLocation>
        <location evidence="1">Cytoplasm</location>
    </subcellularLocation>
</comment>
<organism evidence="8 9">
    <name type="scientific">Artemisia annua</name>
    <name type="common">Sweet wormwood</name>
    <dbReference type="NCBI Taxonomy" id="35608"/>
    <lineage>
        <taxon>Eukaryota</taxon>
        <taxon>Viridiplantae</taxon>
        <taxon>Streptophyta</taxon>
        <taxon>Embryophyta</taxon>
        <taxon>Tracheophyta</taxon>
        <taxon>Spermatophyta</taxon>
        <taxon>Magnoliopsida</taxon>
        <taxon>eudicotyledons</taxon>
        <taxon>Gunneridae</taxon>
        <taxon>Pentapetalae</taxon>
        <taxon>asterids</taxon>
        <taxon>campanulids</taxon>
        <taxon>Asterales</taxon>
        <taxon>Asteraceae</taxon>
        <taxon>Asteroideae</taxon>
        <taxon>Anthemideae</taxon>
        <taxon>Artemisiinae</taxon>
        <taxon>Artemisia</taxon>
    </lineage>
</organism>
<dbReference type="STRING" id="35608.A0A2U1KRF7"/>
<dbReference type="PANTHER" id="PTHR10527">
    <property type="entry name" value="IMPORTIN BETA"/>
    <property type="match status" value="1"/>
</dbReference>
<dbReference type="Proteomes" id="UP000245207">
    <property type="component" value="Unassembled WGS sequence"/>
</dbReference>
<dbReference type="SUPFAM" id="SSF48371">
    <property type="entry name" value="ARM repeat"/>
    <property type="match status" value="1"/>
</dbReference>
<feature type="domain" description="HTH OST-type" evidence="7">
    <location>
        <begin position="369"/>
        <end position="442"/>
    </location>
</feature>
<keyword evidence="9" id="KW-1185">Reference proteome</keyword>
<keyword evidence="2" id="KW-0813">Transport</keyword>
<gene>
    <name evidence="8" type="ORF">CTI12_AA572050</name>
</gene>